<dbReference type="Pfam" id="PF07584">
    <property type="entry name" value="BatA"/>
    <property type="match status" value="1"/>
</dbReference>
<evidence type="ECO:0000256" key="5">
    <source>
        <dbReference type="SAM" id="Phobius"/>
    </source>
</evidence>
<proteinExistence type="predicted"/>
<dbReference type="InterPro" id="IPR036465">
    <property type="entry name" value="vWFA_dom_sf"/>
</dbReference>
<keyword evidence="2 5" id="KW-0812">Transmembrane</keyword>
<dbReference type="PROSITE" id="PS50234">
    <property type="entry name" value="VWFA"/>
    <property type="match status" value="1"/>
</dbReference>
<feature type="transmembrane region" description="Helical" evidence="5">
    <location>
        <begin position="57"/>
        <end position="74"/>
    </location>
</feature>
<dbReference type="InterPro" id="IPR033881">
    <property type="entry name" value="vWA_BatA_type"/>
</dbReference>
<evidence type="ECO:0000256" key="3">
    <source>
        <dbReference type="ARBA" id="ARBA00022989"/>
    </source>
</evidence>
<keyword evidence="1" id="KW-1003">Cell membrane</keyword>
<evidence type="ECO:0000313" key="7">
    <source>
        <dbReference type="EMBL" id="NMH26609.1"/>
    </source>
</evidence>
<protein>
    <submittedName>
        <fullName evidence="7">VWA domain-containing protein</fullName>
    </submittedName>
</protein>
<name>A0A972JE86_9FLAO</name>
<reference evidence="7" key="1">
    <citation type="submission" date="2020-02" db="EMBL/GenBank/DDBJ databases">
        <title>Flavobacterium sp. genome.</title>
        <authorList>
            <person name="Jung H.S."/>
            <person name="Baek J.H."/>
            <person name="Jeon C.O."/>
        </authorList>
    </citation>
    <scope>NUCLEOTIDE SEQUENCE</scope>
    <source>
        <strain evidence="7">SE-s28</strain>
    </source>
</reference>
<dbReference type="InterPro" id="IPR024163">
    <property type="entry name" value="Aerotolerance_reg_N"/>
</dbReference>
<comment type="caution">
    <text evidence="7">The sequence shown here is derived from an EMBL/GenBank/DDBJ whole genome shotgun (WGS) entry which is preliminary data.</text>
</comment>
<evidence type="ECO:0000313" key="8">
    <source>
        <dbReference type="Proteomes" id="UP000712080"/>
    </source>
</evidence>
<evidence type="ECO:0000256" key="4">
    <source>
        <dbReference type="ARBA" id="ARBA00023136"/>
    </source>
</evidence>
<gene>
    <name evidence="7" type="ORF">G6047_01070</name>
</gene>
<evidence type="ECO:0000256" key="1">
    <source>
        <dbReference type="ARBA" id="ARBA00022475"/>
    </source>
</evidence>
<dbReference type="Pfam" id="PF00092">
    <property type="entry name" value="VWA"/>
    <property type="match status" value="1"/>
</dbReference>
<dbReference type="AlphaFoldDB" id="A0A972JE86"/>
<dbReference type="InterPro" id="IPR050768">
    <property type="entry name" value="UPF0353/GerABKA_families"/>
</dbReference>
<dbReference type="Proteomes" id="UP000712080">
    <property type="component" value="Unassembled WGS sequence"/>
</dbReference>
<feature type="transmembrane region" description="Helical" evidence="5">
    <location>
        <begin position="6"/>
        <end position="27"/>
    </location>
</feature>
<evidence type="ECO:0000259" key="6">
    <source>
        <dbReference type="PROSITE" id="PS50234"/>
    </source>
</evidence>
<dbReference type="Gene3D" id="3.40.50.410">
    <property type="entry name" value="von Willebrand factor, type A domain"/>
    <property type="match status" value="1"/>
</dbReference>
<dbReference type="EMBL" id="JAAMPU010000093">
    <property type="protein sequence ID" value="NMH26609.1"/>
    <property type="molecule type" value="Genomic_DNA"/>
</dbReference>
<dbReference type="PANTHER" id="PTHR22550">
    <property type="entry name" value="SPORE GERMINATION PROTEIN"/>
    <property type="match status" value="1"/>
</dbReference>
<sequence>MDGVTFMNPGFFWLLLILPVLIGWYVWKRKQQSATLKMGTLKGFKTGTSILGKLRPALFAMRILALAFIIVAMARPRTVDVSSKTKTTKGIDIVMAVDVSGSMLAKDLKPNRMEALKDVAKDFVEARPNDRIGLVVYAAEAYTKTPVTSDKAVVEQAIESIKYDNVLQDGTGIGMGLGTAINRLKESKAKSKIIILMTDGVNNAGFIEPETAADIAREHGIKVYTIGIGSKGMAESPYAYAPNGSLLFRMMPVEIDEQLMRSIATKTGGKYFRATSKNSLEKIYDDINKLETTEIEELKFYDYDERFRPFVIGALVLLLAEAGLRNTLFRSFI</sequence>
<keyword evidence="8" id="KW-1185">Reference proteome</keyword>
<keyword evidence="3 5" id="KW-1133">Transmembrane helix</keyword>
<dbReference type="RefSeq" id="WP_169525620.1">
    <property type="nucleotide sequence ID" value="NZ_JAAMPU010000093.1"/>
</dbReference>
<dbReference type="CDD" id="cd01467">
    <property type="entry name" value="vWA_BatA_type"/>
    <property type="match status" value="1"/>
</dbReference>
<keyword evidence="4 5" id="KW-0472">Membrane</keyword>
<organism evidence="7 8">
    <name type="scientific">Flavobacterium silvaticum</name>
    <dbReference type="NCBI Taxonomy" id="1852020"/>
    <lineage>
        <taxon>Bacteria</taxon>
        <taxon>Pseudomonadati</taxon>
        <taxon>Bacteroidota</taxon>
        <taxon>Flavobacteriia</taxon>
        <taxon>Flavobacteriales</taxon>
        <taxon>Flavobacteriaceae</taxon>
        <taxon>Flavobacterium</taxon>
    </lineage>
</organism>
<evidence type="ECO:0000256" key="2">
    <source>
        <dbReference type="ARBA" id="ARBA00022692"/>
    </source>
</evidence>
<dbReference type="SUPFAM" id="SSF53300">
    <property type="entry name" value="vWA-like"/>
    <property type="match status" value="1"/>
</dbReference>
<accession>A0A972JE86</accession>
<dbReference type="SMART" id="SM00327">
    <property type="entry name" value="VWA"/>
    <property type="match status" value="1"/>
</dbReference>
<feature type="domain" description="VWFA" evidence="6">
    <location>
        <begin position="92"/>
        <end position="287"/>
    </location>
</feature>
<dbReference type="PANTHER" id="PTHR22550:SF5">
    <property type="entry name" value="LEUCINE ZIPPER PROTEIN 4"/>
    <property type="match status" value="1"/>
</dbReference>
<dbReference type="InterPro" id="IPR002035">
    <property type="entry name" value="VWF_A"/>
</dbReference>